<dbReference type="STRING" id="645134.A0A0L0HVR8"/>
<dbReference type="InterPro" id="IPR001401">
    <property type="entry name" value="Dynamin_GTPase"/>
</dbReference>
<feature type="domain" description="GED" evidence="19">
    <location>
        <begin position="797"/>
        <end position="889"/>
    </location>
</feature>
<dbReference type="GO" id="GO:0005874">
    <property type="term" value="C:microtubule"/>
    <property type="evidence" value="ECO:0007669"/>
    <property type="project" value="TreeGrafter"/>
</dbReference>
<feature type="region of interest" description="Disordered" evidence="18">
    <location>
        <begin position="729"/>
        <end position="758"/>
    </location>
</feature>
<keyword evidence="6 17" id="KW-0547">Nucleotide-binding</keyword>
<dbReference type="GO" id="GO:1990626">
    <property type="term" value="P:mitochondrial outer membrane fusion"/>
    <property type="evidence" value="ECO:0007669"/>
    <property type="project" value="EnsemblFungi"/>
</dbReference>
<feature type="compositionally biased region" description="Basic and acidic residues" evidence="18">
    <location>
        <begin position="729"/>
        <end position="746"/>
    </location>
</feature>
<dbReference type="SMART" id="SM00053">
    <property type="entry name" value="DYNc"/>
    <property type="match status" value="1"/>
</dbReference>
<keyword evidence="8" id="KW-0378">Hydrolase</keyword>
<evidence type="ECO:0000256" key="6">
    <source>
        <dbReference type="ARBA" id="ARBA00022741"/>
    </source>
</evidence>
<evidence type="ECO:0000256" key="15">
    <source>
        <dbReference type="ARBA" id="ARBA00023157"/>
    </source>
</evidence>
<keyword evidence="7" id="KW-0999">Mitochondrion inner membrane</keyword>
<dbReference type="GO" id="GO:0031623">
    <property type="term" value="P:receptor internalization"/>
    <property type="evidence" value="ECO:0007669"/>
    <property type="project" value="TreeGrafter"/>
</dbReference>
<evidence type="ECO:0000313" key="21">
    <source>
        <dbReference type="EMBL" id="KND04995.1"/>
    </source>
</evidence>
<dbReference type="GO" id="GO:0005758">
    <property type="term" value="C:mitochondrial intermembrane space"/>
    <property type="evidence" value="ECO:0007669"/>
    <property type="project" value="UniProtKB-SubCell"/>
</dbReference>
<dbReference type="AlphaFoldDB" id="A0A0L0HVR8"/>
<keyword evidence="12" id="KW-0496">Mitochondrion</keyword>
<dbReference type="FunFam" id="3.40.50.300:FF:000741">
    <property type="entry name" value="Putative mitochondrial dynamin GTPase"/>
    <property type="match status" value="1"/>
</dbReference>
<keyword evidence="11" id="KW-1133">Transmembrane helix</keyword>
<name>A0A0L0HVR8_SPIPD</name>
<protein>
    <recommendedName>
        <fullName evidence="3">dynamin GTPase</fullName>
        <ecNumber evidence="3">3.6.5.5</ecNumber>
    </recommendedName>
</protein>
<evidence type="ECO:0000256" key="11">
    <source>
        <dbReference type="ARBA" id="ARBA00022989"/>
    </source>
</evidence>
<evidence type="ECO:0000256" key="14">
    <source>
        <dbReference type="ARBA" id="ARBA00023136"/>
    </source>
</evidence>
<dbReference type="EC" id="3.6.5.5" evidence="3"/>
<dbReference type="GO" id="GO:0030061">
    <property type="term" value="C:mitochondrial crista"/>
    <property type="evidence" value="ECO:0007669"/>
    <property type="project" value="EnsemblFungi"/>
</dbReference>
<dbReference type="InterPro" id="IPR019762">
    <property type="entry name" value="Dynamin_GTPase_CS"/>
</dbReference>
<dbReference type="PROSITE" id="PS00410">
    <property type="entry name" value="G_DYNAMIN_1"/>
    <property type="match status" value="1"/>
</dbReference>
<feature type="domain" description="Dynamin-type G" evidence="20">
    <location>
        <begin position="239"/>
        <end position="502"/>
    </location>
</feature>
<dbReference type="PROSITE" id="PS51388">
    <property type="entry name" value="GED"/>
    <property type="match status" value="1"/>
</dbReference>
<sequence length="889" mass="100808">MSQSITSTSLPRAMSFRNYGLLRGYRGQTTRPFVPLHRHMWTNSQYTRRPRWQHWQHRNTRHEQRRSIFGAARATFSLLRMTVAAASAGGGMVAVMGYKLNELQKEYVPDWMKDAFSKANDFVSSIDLSNIEIPEIRLPDIDVDLSKFKLPDILPQTPPALPGMEKAAEKFDELTTAALGGDPIGTIPTELDVMKAVQHQATQTKPMSTMTPPDEDLMVLTKKLIEVRNLLKTVDNNAKMTLPSIVVIGSQSSGKSSVLEAIVGHEFLPKGTNMVTRRPIELTLIHTPNSAEEYAEFPQLGLGKVRDFTQVQKTLTDLNMAVSDAECVSNNPIELRVYSANVPDLTLVDLPGYIQIHNRNQPAILKEKIADLCESYIREPNIILAVCAADVDLANSEALRASRKVDPRGQRTIGVVTKMDLVEQDTGVGILTNKDYPLQLGYVGVVCKSSGSGMNSQALIRSEDAFFNSQPSYRSKKVMVGTATLRRRLMQVLEDHMGRSLHSISDAVQSELDEARYQFKVHYNDRKISAESYALESIDALKQRFKEFAKQFGKPQVREEVRTMLEQRLLDICSDMYWSDPRIGNLPRLCLVDPYWPTRLDMSSGALTKSGVGRASVQLVVDVLMRNMERLTSTEPWVHHSEGRRKVMEFTNDLLRTKFHTAVDQVENTIKPYKFEVECSELEWQEGQKRAVALLEKQMADATRGLQGIKSTVGRRKLRNAIKYVQKADKDAELRKQSSSDAKPLDEAPPPESLDSDHPAYNVKLMERAREALNLQSRVALLQHRISAVRSRQCSTSDNKACCPEVFLSVVADKLTYTAVMFIWVELLNEFFFQLPREIDNRLYYDLTRNEIMEFAKQNPIVAKHLEVQEKKFTLEVVMEKLRELQKKR</sequence>
<dbReference type="GO" id="GO:0140523">
    <property type="term" value="F:GTPase-dependent fusogenic activity"/>
    <property type="evidence" value="ECO:0007669"/>
    <property type="project" value="EnsemblFungi"/>
</dbReference>
<dbReference type="GO" id="GO:0097753">
    <property type="term" value="P:membrane bending"/>
    <property type="evidence" value="ECO:0007669"/>
    <property type="project" value="EnsemblFungi"/>
</dbReference>
<dbReference type="GO" id="GO:0046872">
    <property type="term" value="F:metal ion binding"/>
    <property type="evidence" value="ECO:0007669"/>
    <property type="project" value="UniProtKB-KW"/>
</dbReference>
<dbReference type="SUPFAM" id="SSF52540">
    <property type="entry name" value="P-loop containing nucleoside triphosphate hydrolases"/>
    <property type="match status" value="1"/>
</dbReference>
<dbReference type="PRINTS" id="PR00195">
    <property type="entry name" value="DYNAMIN"/>
</dbReference>
<dbReference type="GO" id="GO:0008017">
    <property type="term" value="F:microtubule binding"/>
    <property type="evidence" value="ECO:0007669"/>
    <property type="project" value="TreeGrafter"/>
</dbReference>
<dbReference type="GO" id="GO:0005741">
    <property type="term" value="C:mitochondrial outer membrane"/>
    <property type="evidence" value="ECO:0007669"/>
    <property type="project" value="EnsemblFungi"/>
</dbReference>
<dbReference type="GO" id="GO:1901612">
    <property type="term" value="F:cardiolipin binding"/>
    <property type="evidence" value="ECO:0007669"/>
    <property type="project" value="EnsemblFungi"/>
</dbReference>
<dbReference type="GO" id="GO:0080025">
    <property type="term" value="F:phosphatidylinositol-3,5-bisphosphate binding"/>
    <property type="evidence" value="ECO:0007669"/>
    <property type="project" value="EnsemblFungi"/>
</dbReference>
<comment type="subcellular location">
    <subcellularLocation>
        <location evidence="1">Mitochondrion inner membrane</location>
    </subcellularLocation>
    <subcellularLocation>
        <location evidence="2">Mitochondrion intermembrane space</location>
    </subcellularLocation>
</comment>
<evidence type="ECO:0000256" key="9">
    <source>
        <dbReference type="ARBA" id="ARBA00022842"/>
    </source>
</evidence>
<dbReference type="VEuPathDB" id="FungiDB:SPPG_00677"/>
<keyword evidence="15" id="KW-1015">Disulfide bond</keyword>
<dbReference type="Pfam" id="PF01031">
    <property type="entry name" value="Dynamin_M"/>
    <property type="match status" value="1"/>
</dbReference>
<evidence type="ECO:0000256" key="7">
    <source>
        <dbReference type="ARBA" id="ARBA00022792"/>
    </source>
</evidence>
<evidence type="ECO:0000259" key="19">
    <source>
        <dbReference type="PROSITE" id="PS51388"/>
    </source>
</evidence>
<dbReference type="CDD" id="cd08771">
    <property type="entry name" value="DLP_1"/>
    <property type="match status" value="1"/>
</dbReference>
<dbReference type="GO" id="GO:0070300">
    <property type="term" value="F:phosphatidic acid binding"/>
    <property type="evidence" value="ECO:0007669"/>
    <property type="project" value="EnsemblFungi"/>
</dbReference>
<evidence type="ECO:0000256" key="16">
    <source>
        <dbReference type="ARBA" id="ARBA00048040"/>
    </source>
</evidence>
<evidence type="ECO:0000256" key="18">
    <source>
        <dbReference type="SAM" id="MobiDB-lite"/>
    </source>
</evidence>
<dbReference type="OMA" id="PLKMGYV"/>
<keyword evidence="14" id="KW-0472">Membrane</keyword>
<dbReference type="GO" id="GO:0005525">
    <property type="term" value="F:GTP binding"/>
    <property type="evidence" value="ECO:0007669"/>
    <property type="project" value="UniProtKB-KW"/>
</dbReference>
<evidence type="ECO:0000256" key="1">
    <source>
        <dbReference type="ARBA" id="ARBA00004273"/>
    </source>
</evidence>
<dbReference type="Proteomes" id="UP000053201">
    <property type="component" value="Unassembled WGS sequence"/>
</dbReference>
<accession>A0A0L0HVR8</accession>
<keyword evidence="5" id="KW-0479">Metal-binding</keyword>
<dbReference type="GO" id="GO:0180020">
    <property type="term" value="F:membrane bending activity"/>
    <property type="evidence" value="ECO:0007669"/>
    <property type="project" value="EnsemblFungi"/>
</dbReference>
<dbReference type="GO" id="GO:0001786">
    <property type="term" value="F:phosphatidylserine binding"/>
    <property type="evidence" value="ECO:0007669"/>
    <property type="project" value="EnsemblFungi"/>
</dbReference>
<dbReference type="GO" id="GO:0000001">
    <property type="term" value="P:mitochondrion inheritance"/>
    <property type="evidence" value="ECO:0007669"/>
    <property type="project" value="EnsemblFungi"/>
</dbReference>
<dbReference type="InterPro" id="IPR022812">
    <property type="entry name" value="Dynamin"/>
</dbReference>
<dbReference type="FunCoup" id="A0A0L0HVR8">
    <property type="interactions" value="19"/>
</dbReference>
<dbReference type="InterPro" id="IPR027417">
    <property type="entry name" value="P-loop_NTPase"/>
</dbReference>
<dbReference type="Pfam" id="PF00350">
    <property type="entry name" value="Dynamin_N"/>
    <property type="match status" value="1"/>
</dbReference>
<dbReference type="OrthoDB" id="5061070at2759"/>
<comment type="similarity">
    <text evidence="17">Belongs to the TRAFAC class dynamin-like GTPase superfamily. Dynamin/Fzo/YdjA family.</text>
</comment>
<dbReference type="InterPro" id="IPR000375">
    <property type="entry name" value="Dynamin_stalk"/>
</dbReference>
<organism evidence="21 22">
    <name type="scientific">Spizellomyces punctatus (strain DAOM BR117)</name>
    <dbReference type="NCBI Taxonomy" id="645134"/>
    <lineage>
        <taxon>Eukaryota</taxon>
        <taxon>Fungi</taxon>
        <taxon>Fungi incertae sedis</taxon>
        <taxon>Chytridiomycota</taxon>
        <taxon>Chytridiomycota incertae sedis</taxon>
        <taxon>Chytridiomycetes</taxon>
        <taxon>Spizellomycetales</taxon>
        <taxon>Spizellomycetaceae</taxon>
        <taxon>Spizellomyces</taxon>
    </lineage>
</organism>
<dbReference type="InterPro" id="IPR030381">
    <property type="entry name" value="G_DYNAMIN_dom"/>
</dbReference>
<evidence type="ECO:0000256" key="4">
    <source>
        <dbReference type="ARBA" id="ARBA00022692"/>
    </source>
</evidence>
<dbReference type="GO" id="GO:0097002">
    <property type="term" value="C:mitochondrial inner boundary membrane"/>
    <property type="evidence" value="ECO:0007669"/>
    <property type="project" value="EnsemblFungi"/>
</dbReference>
<dbReference type="eggNOG" id="KOG0446">
    <property type="taxonomic scope" value="Eukaryota"/>
</dbReference>
<dbReference type="GO" id="GO:0042407">
    <property type="term" value="P:cristae formation"/>
    <property type="evidence" value="ECO:0007669"/>
    <property type="project" value="EnsemblFungi"/>
</dbReference>
<dbReference type="EMBL" id="KQ257450">
    <property type="protein sequence ID" value="KND04995.1"/>
    <property type="molecule type" value="Genomic_DNA"/>
</dbReference>
<dbReference type="GeneID" id="27684389"/>
<dbReference type="InterPro" id="IPR045063">
    <property type="entry name" value="Dynamin_N"/>
</dbReference>
<dbReference type="PANTHER" id="PTHR11566">
    <property type="entry name" value="DYNAMIN"/>
    <property type="match status" value="1"/>
</dbReference>
<dbReference type="GO" id="GO:0005886">
    <property type="term" value="C:plasma membrane"/>
    <property type="evidence" value="ECO:0007669"/>
    <property type="project" value="TreeGrafter"/>
</dbReference>
<evidence type="ECO:0000256" key="5">
    <source>
        <dbReference type="ARBA" id="ARBA00022723"/>
    </source>
</evidence>
<evidence type="ECO:0000256" key="10">
    <source>
        <dbReference type="ARBA" id="ARBA00022946"/>
    </source>
</evidence>
<evidence type="ECO:0000313" key="22">
    <source>
        <dbReference type="Proteomes" id="UP000053201"/>
    </source>
</evidence>
<evidence type="ECO:0000259" key="20">
    <source>
        <dbReference type="PROSITE" id="PS51718"/>
    </source>
</evidence>
<dbReference type="GO" id="GO:0097749">
    <property type="term" value="P:membrane tubulation"/>
    <property type="evidence" value="ECO:0007669"/>
    <property type="project" value="EnsemblFungi"/>
</dbReference>
<keyword evidence="9" id="KW-0460">Magnesium</keyword>
<evidence type="ECO:0000256" key="3">
    <source>
        <dbReference type="ARBA" id="ARBA00011980"/>
    </source>
</evidence>
<dbReference type="GO" id="GO:1990627">
    <property type="term" value="P:mitochondrial inner membrane fusion"/>
    <property type="evidence" value="ECO:0007669"/>
    <property type="project" value="EnsemblFungi"/>
</dbReference>
<dbReference type="GO" id="GO:0015886">
    <property type="term" value="P:heme transport"/>
    <property type="evidence" value="ECO:0007669"/>
    <property type="project" value="EnsemblFungi"/>
</dbReference>
<dbReference type="InterPro" id="IPR056495">
    <property type="entry name" value="LIS_MGM1"/>
</dbReference>
<dbReference type="Gene3D" id="3.40.50.300">
    <property type="entry name" value="P-loop containing nucleotide triphosphate hydrolases"/>
    <property type="match status" value="1"/>
</dbReference>
<dbReference type="PANTHER" id="PTHR11566:SF212">
    <property type="entry name" value="DYNAMIN"/>
    <property type="match status" value="1"/>
</dbReference>
<evidence type="ECO:0000256" key="13">
    <source>
        <dbReference type="ARBA" id="ARBA00023134"/>
    </source>
</evidence>
<dbReference type="RefSeq" id="XP_016613034.1">
    <property type="nucleotide sequence ID" value="XM_016749004.1"/>
</dbReference>
<evidence type="ECO:0000256" key="2">
    <source>
        <dbReference type="ARBA" id="ARBA00004569"/>
    </source>
</evidence>
<keyword evidence="22" id="KW-1185">Reference proteome</keyword>
<reference evidence="21 22" key="1">
    <citation type="submission" date="2009-08" db="EMBL/GenBank/DDBJ databases">
        <title>The Genome Sequence of Spizellomyces punctatus strain DAOM BR117.</title>
        <authorList>
            <consortium name="The Broad Institute Genome Sequencing Platform"/>
            <person name="Russ C."/>
            <person name="Cuomo C."/>
            <person name="Shea T."/>
            <person name="Young S.K."/>
            <person name="Zeng Q."/>
            <person name="Koehrsen M."/>
            <person name="Haas B."/>
            <person name="Borodovsky M."/>
            <person name="Guigo R."/>
            <person name="Alvarado L."/>
            <person name="Berlin A."/>
            <person name="Bochicchio J."/>
            <person name="Borenstein D."/>
            <person name="Chapman S."/>
            <person name="Chen Z."/>
            <person name="Engels R."/>
            <person name="Freedman E."/>
            <person name="Gellesch M."/>
            <person name="Goldberg J."/>
            <person name="Griggs A."/>
            <person name="Gujja S."/>
            <person name="Heiman D."/>
            <person name="Hepburn T."/>
            <person name="Howarth C."/>
            <person name="Jen D."/>
            <person name="Larson L."/>
            <person name="Lewis B."/>
            <person name="Mehta T."/>
            <person name="Park D."/>
            <person name="Pearson M."/>
            <person name="Roberts A."/>
            <person name="Saif S."/>
            <person name="Shenoy N."/>
            <person name="Sisk P."/>
            <person name="Stolte C."/>
            <person name="Sykes S."/>
            <person name="Thomson T."/>
            <person name="Walk T."/>
            <person name="White J."/>
            <person name="Yandava C."/>
            <person name="Burger G."/>
            <person name="Gray M.W."/>
            <person name="Holland P.W.H."/>
            <person name="King N."/>
            <person name="Lang F.B.F."/>
            <person name="Roger A.J."/>
            <person name="Ruiz-Trillo I."/>
            <person name="Lander E."/>
            <person name="Nusbaum C."/>
        </authorList>
    </citation>
    <scope>NUCLEOTIDE SEQUENCE [LARGE SCALE GENOMIC DNA]</scope>
    <source>
        <strain evidence="21 22">DAOM BR117</strain>
    </source>
</reference>
<evidence type="ECO:0000256" key="8">
    <source>
        <dbReference type="ARBA" id="ARBA00022801"/>
    </source>
</evidence>
<dbReference type="Pfam" id="PF24550">
    <property type="entry name" value="LIS_MGM1"/>
    <property type="match status" value="1"/>
</dbReference>
<comment type="catalytic activity">
    <reaction evidence="16">
        <text>GTP + H2O = GDP + phosphate + H(+)</text>
        <dbReference type="Rhea" id="RHEA:19669"/>
        <dbReference type="ChEBI" id="CHEBI:15377"/>
        <dbReference type="ChEBI" id="CHEBI:15378"/>
        <dbReference type="ChEBI" id="CHEBI:37565"/>
        <dbReference type="ChEBI" id="CHEBI:43474"/>
        <dbReference type="ChEBI" id="CHEBI:58189"/>
        <dbReference type="EC" id="3.6.5.5"/>
    </reaction>
</comment>
<evidence type="ECO:0000256" key="12">
    <source>
        <dbReference type="ARBA" id="ARBA00023128"/>
    </source>
</evidence>
<dbReference type="PROSITE" id="PS51718">
    <property type="entry name" value="G_DYNAMIN_2"/>
    <property type="match status" value="1"/>
</dbReference>
<keyword evidence="10" id="KW-0809">Transit peptide</keyword>
<keyword evidence="4" id="KW-0812">Transmembrane</keyword>
<proteinExistence type="inferred from homology"/>
<dbReference type="InterPro" id="IPR020850">
    <property type="entry name" value="GED_dom"/>
</dbReference>
<keyword evidence="13 17" id="KW-0342">GTP-binding</keyword>
<evidence type="ECO:0000256" key="17">
    <source>
        <dbReference type="RuleBase" id="RU003932"/>
    </source>
</evidence>
<gene>
    <name evidence="21" type="ORF">SPPG_00677</name>
</gene>
<dbReference type="InParanoid" id="A0A0L0HVR8"/>